<evidence type="ECO:0000256" key="2">
    <source>
        <dbReference type="PIRSR" id="PIRSR601310-3"/>
    </source>
</evidence>
<sequence>MEECLFCKMVAGEIEPQCVYEDEQVLAFRDINPQAPTHVLIIPKQHLSTINDLDHEHEQLVGRLYIAAQKIAATEGLADSGYRTVMNCNADAGQTVFHIHLHLLGGRRLGWPPG</sequence>
<dbReference type="InterPro" id="IPR019808">
    <property type="entry name" value="Histidine_triad_CS"/>
</dbReference>
<proteinExistence type="predicted"/>
<dbReference type="InterPro" id="IPR011146">
    <property type="entry name" value="HIT-like"/>
</dbReference>
<protein>
    <submittedName>
        <fullName evidence="5">Histidine triad nucleotide-binding protein</fullName>
    </submittedName>
</protein>
<dbReference type="EMBL" id="MPRL01000030">
    <property type="protein sequence ID" value="OOZ40203.1"/>
    <property type="molecule type" value="Genomic_DNA"/>
</dbReference>
<dbReference type="InterPro" id="IPR001310">
    <property type="entry name" value="Histidine_triad_HIT"/>
</dbReference>
<organism evidence="5 6">
    <name type="scientific">Solemya pervernicosa gill symbiont</name>
    <dbReference type="NCBI Taxonomy" id="642797"/>
    <lineage>
        <taxon>Bacteria</taxon>
        <taxon>Pseudomonadati</taxon>
        <taxon>Pseudomonadota</taxon>
        <taxon>Gammaproteobacteria</taxon>
        <taxon>sulfur-oxidizing symbionts</taxon>
    </lineage>
</organism>
<comment type="caution">
    <text evidence="5">The sequence shown here is derived from an EMBL/GenBank/DDBJ whole genome shotgun (WGS) entry which is preliminary data.</text>
</comment>
<feature type="active site" description="Tele-AMP-histidine intermediate" evidence="1">
    <location>
        <position position="100"/>
    </location>
</feature>
<dbReference type="PROSITE" id="PS51084">
    <property type="entry name" value="HIT_2"/>
    <property type="match status" value="1"/>
</dbReference>
<evidence type="ECO:0000313" key="6">
    <source>
        <dbReference type="Proteomes" id="UP000191110"/>
    </source>
</evidence>
<reference evidence="5 6" key="1">
    <citation type="submission" date="2016-11" db="EMBL/GenBank/DDBJ databases">
        <title>Mixed transmission modes and dynamic genome evolution in an obligate animal-bacterial symbiosis.</title>
        <authorList>
            <person name="Russell S.L."/>
            <person name="Corbett-Detig R.B."/>
            <person name="Cavanaugh C.M."/>
        </authorList>
    </citation>
    <scope>NUCLEOTIDE SEQUENCE [LARGE SCALE GENOMIC DNA]</scope>
    <source>
        <strain evidence="5">Sveles-Q1</strain>
    </source>
</reference>
<dbReference type="GO" id="GO:0003824">
    <property type="term" value="F:catalytic activity"/>
    <property type="evidence" value="ECO:0007669"/>
    <property type="project" value="InterPro"/>
</dbReference>
<feature type="domain" description="HIT" evidence="4">
    <location>
        <begin position="5"/>
        <end position="114"/>
    </location>
</feature>
<keyword evidence="6" id="KW-1185">Reference proteome</keyword>
<dbReference type="Proteomes" id="UP000191110">
    <property type="component" value="Unassembled WGS sequence"/>
</dbReference>
<dbReference type="AlphaFoldDB" id="A0A1T2L541"/>
<evidence type="ECO:0000256" key="1">
    <source>
        <dbReference type="PIRSR" id="PIRSR601310-1"/>
    </source>
</evidence>
<dbReference type="InterPro" id="IPR036265">
    <property type="entry name" value="HIT-like_sf"/>
</dbReference>
<dbReference type="RefSeq" id="WP_078483657.1">
    <property type="nucleotide sequence ID" value="NZ_MPRL01000030.1"/>
</dbReference>
<evidence type="ECO:0000313" key="5">
    <source>
        <dbReference type="EMBL" id="OOZ40203.1"/>
    </source>
</evidence>
<dbReference type="Gene3D" id="3.30.428.10">
    <property type="entry name" value="HIT-like"/>
    <property type="match status" value="1"/>
</dbReference>
<dbReference type="CDD" id="cd01276">
    <property type="entry name" value="PKCI_related"/>
    <property type="match status" value="1"/>
</dbReference>
<gene>
    <name evidence="5" type="ORF">BOW53_08515</name>
</gene>
<dbReference type="OrthoDB" id="9784774at2"/>
<dbReference type="PROSITE" id="PS00892">
    <property type="entry name" value="HIT_1"/>
    <property type="match status" value="1"/>
</dbReference>
<dbReference type="PANTHER" id="PTHR23089">
    <property type="entry name" value="HISTIDINE TRIAD HIT PROTEIN"/>
    <property type="match status" value="1"/>
</dbReference>
<dbReference type="SUPFAM" id="SSF54197">
    <property type="entry name" value="HIT-like"/>
    <property type="match status" value="1"/>
</dbReference>
<evidence type="ECO:0000256" key="3">
    <source>
        <dbReference type="PROSITE-ProRule" id="PRU00464"/>
    </source>
</evidence>
<accession>A0A1T2L541</accession>
<dbReference type="PRINTS" id="PR00332">
    <property type="entry name" value="HISTRIAD"/>
</dbReference>
<feature type="short sequence motif" description="Histidine triad motif" evidence="2 3">
    <location>
        <begin position="98"/>
        <end position="102"/>
    </location>
</feature>
<name>A0A1T2L541_9GAMM</name>
<dbReference type="Pfam" id="PF01230">
    <property type="entry name" value="HIT"/>
    <property type="match status" value="1"/>
</dbReference>
<evidence type="ECO:0000259" key="4">
    <source>
        <dbReference type="PROSITE" id="PS51084"/>
    </source>
</evidence>